<reference evidence="2" key="2">
    <citation type="submission" date="2019-10" db="EMBL/GenBank/DDBJ databases">
        <authorList>
            <consortium name="NCBI Genome Project"/>
        </authorList>
    </citation>
    <scope>NUCLEOTIDE SEQUENCE</scope>
    <source>
        <strain evidence="2">NI907</strain>
    </source>
</reference>
<reference evidence="2" key="1">
    <citation type="journal article" date="2019" name="Mol. Biol. Evol.">
        <title>Blast fungal genomes show frequent chromosomal changes, gene gains and losses, and effector gene turnover.</title>
        <authorList>
            <person name="Gomez Luciano L.B."/>
            <person name="Jason Tsai I."/>
            <person name="Chuma I."/>
            <person name="Tosa Y."/>
            <person name="Chen Y.H."/>
            <person name="Li J.Y."/>
            <person name="Li M.Y."/>
            <person name="Jade Lu M.Y."/>
            <person name="Nakayashiki H."/>
            <person name="Li W.H."/>
        </authorList>
    </citation>
    <scope>NUCLEOTIDE SEQUENCE</scope>
    <source>
        <strain evidence="2">NI907</strain>
    </source>
</reference>
<dbReference type="Gene3D" id="3.90.1200.10">
    <property type="match status" value="1"/>
</dbReference>
<name>A0A6P8BN88_PYRGI</name>
<dbReference type="InterPro" id="IPR051678">
    <property type="entry name" value="AGP_Transferase"/>
</dbReference>
<reference evidence="2" key="3">
    <citation type="submission" date="2025-08" db="UniProtKB">
        <authorList>
            <consortium name="RefSeq"/>
        </authorList>
    </citation>
    <scope>IDENTIFICATION</scope>
    <source>
        <strain evidence="2">NI907</strain>
    </source>
</reference>
<gene>
    <name evidence="2" type="ORF">PgNI_01121</name>
</gene>
<protein>
    <recommendedName>
        <fullName evidence="3">Aminoglycoside phosphotransferase domain-containing protein</fullName>
    </recommendedName>
</protein>
<dbReference type="AlphaFoldDB" id="A0A6P8BN88"/>
<accession>A0A6P8BN88</accession>
<dbReference type="InterPro" id="IPR011009">
    <property type="entry name" value="Kinase-like_dom_sf"/>
</dbReference>
<sequence length="235" mass="26518">MCEFCWTQASVKKAVSLSLLSASISKSAISLLSAVFARSSGNSIPVEGRVIIPRFGKERLQNEANSLRFISEKTNIPVPKFIGHFEDDGAVYLITEFVEGIAMSELPENQRKEVEVEVEAHLQTLKQLKSSQWGGPSGLVIPPYRVMQKTFRSRWTMKNRDSKDLVFCHNDLSTHNIIVDEKTLKIKAILDWEYAGFFPAEFEGMYFRRPGASVALDGEDDDVEKLLEVMRINEA</sequence>
<dbReference type="GeneID" id="41956110"/>
<dbReference type="CDD" id="cd05120">
    <property type="entry name" value="APH_ChoK_like"/>
    <property type="match status" value="1"/>
</dbReference>
<dbReference type="SUPFAM" id="SSF56112">
    <property type="entry name" value="Protein kinase-like (PK-like)"/>
    <property type="match status" value="1"/>
</dbReference>
<evidence type="ECO:0000313" key="2">
    <source>
        <dbReference type="RefSeq" id="XP_030988347.1"/>
    </source>
</evidence>
<dbReference type="KEGG" id="pgri:PgNI_01121"/>
<dbReference type="Pfam" id="PF01633">
    <property type="entry name" value="Choline_kinase"/>
    <property type="match status" value="1"/>
</dbReference>
<proteinExistence type="predicted"/>
<keyword evidence="1" id="KW-1185">Reference proteome</keyword>
<organism evidence="1 2">
    <name type="scientific">Pyricularia grisea</name>
    <name type="common">Crabgrass-specific blast fungus</name>
    <name type="synonym">Magnaporthe grisea</name>
    <dbReference type="NCBI Taxonomy" id="148305"/>
    <lineage>
        <taxon>Eukaryota</taxon>
        <taxon>Fungi</taxon>
        <taxon>Dikarya</taxon>
        <taxon>Ascomycota</taxon>
        <taxon>Pezizomycotina</taxon>
        <taxon>Sordariomycetes</taxon>
        <taxon>Sordariomycetidae</taxon>
        <taxon>Magnaporthales</taxon>
        <taxon>Pyriculariaceae</taxon>
        <taxon>Pyricularia</taxon>
    </lineage>
</organism>
<evidence type="ECO:0000313" key="1">
    <source>
        <dbReference type="Proteomes" id="UP000515153"/>
    </source>
</evidence>
<dbReference type="RefSeq" id="XP_030988347.1">
    <property type="nucleotide sequence ID" value="XM_031121196.1"/>
</dbReference>
<dbReference type="Proteomes" id="UP000515153">
    <property type="component" value="Unplaced"/>
</dbReference>
<dbReference type="PANTHER" id="PTHR21310">
    <property type="entry name" value="AMINOGLYCOSIDE PHOSPHOTRANSFERASE-RELATED-RELATED"/>
    <property type="match status" value="1"/>
</dbReference>
<evidence type="ECO:0008006" key="3">
    <source>
        <dbReference type="Google" id="ProtNLM"/>
    </source>
</evidence>
<dbReference type="PANTHER" id="PTHR21310:SF15">
    <property type="entry name" value="AMINOGLYCOSIDE PHOSPHOTRANSFERASE DOMAIN-CONTAINING PROTEIN"/>
    <property type="match status" value="1"/>
</dbReference>